<gene>
    <name evidence="2" type="ORF">HJG63_008326</name>
</gene>
<reference evidence="2 3" key="1">
    <citation type="journal article" date="2020" name="Nature">
        <title>Six reference-quality genomes reveal evolution of bat adaptations.</title>
        <authorList>
            <person name="Jebb D."/>
            <person name="Huang Z."/>
            <person name="Pippel M."/>
            <person name="Hughes G.M."/>
            <person name="Lavrichenko K."/>
            <person name="Devanna P."/>
            <person name="Winkler S."/>
            <person name="Jermiin L.S."/>
            <person name="Skirmuntt E.C."/>
            <person name="Katzourakis A."/>
            <person name="Burkitt-Gray L."/>
            <person name="Ray D.A."/>
            <person name="Sullivan K.A.M."/>
            <person name="Roscito J.G."/>
            <person name="Kirilenko B.M."/>
            <person name="Davalos L.M."/>
            <person name="Corthals A.P."/>
            <person name="Power M.L."/>
            <person name="Jones G."/>
            <person name="Ransome R.D."/>
            <person name="Dechmann D.K.N."/>
            <person name="Locatelli A.G."/>
            <person name="Puechmaille S.J."/>
            <person name="Fedrigo O."/>
            <person name="Jarvis E.D."/>
            <person name="Hiller M."/>
            <person name="Vernes S.C."/>
            <person name="Myers E.W."/>
            <person name="Teeling E.C."/>
        </authorList>
    </citation>
    <scope>NUCLEOTIDE SEQUENCE [LARGE SCALE GENOMIC DNA]</scope>
    <source>
        <strain evidence="2">MRouAeg1</strain>
        <tissue evidence="2">Muscle</tissue>
    </source>
</reference>
<evidence type="ECO:0000313" key="2">
    <source>
        <dbReference type="EMBL" id="KAF6427838.1"/>
    </source>
</evidence>
<feature type="region of interest" description="Disordered" evidence="1">
    <location>
        <begin position="148"/>
        <end position="169"/>
    </location>
</feature>
<evidence type="ECO:0000313" key="3">
    <source>
        <dbReference type="Proteomes" id="UP000593571"/>
    </source>
</evidence>
<dbReference type="EMBL" id="JACASE010000011">
    <property type="protein sequence ID" value="KAF6427838.1"/>
    <property type="molecule type" value="Genomic_DNA"/>
</dbReference>
<proteinExistence type="predicted"/>
<feature type="region of interest" description="Disordered" evidence="1">
    <location>
        <begin position="1"/>
        <end position="30"/>
    </location>
</feature>
<keyword evidence="3" id="KW-1185">Reference proteome</keyword>
<evidence type="ECO:0000256" key="1">
    <source>
        <dbReference type="SAM" id="MobiDB-lite"/>
    </source>
</evidence>
<dbReference type="Proteomes" id="UP000593571">
    <property type="component" value="Unassembled WGS sequence"/>
</dbReference>
<comment type="caution">
    <text evidence="2">The sequence shown here is derived from an EMBL/GenBank/DDBJ whole genome shotgun (WGS) entry which is preliminary data.</text>
</comment>
<sequence>MTADPGEDVGPQGRRAGGDTHGVAASGESLAVPHKTKRTLTDAPAVTLLGVYPKEPTSAFTKTYTWMFTAALFVMATICKQASCPSVGEWINKRVRPDNGILFSIKKIKSCQAMKRQRNLKCMLLSERSRSAYGTILTLRCSGKGKTPEPVEIPGVPRGAMNGQGAEDF</sequence>
<name>A0A7J8DXA7_ROUAE</name>
<accession>A0A7J8DXA7</accession>
<dbReference type="AlphaFoldDB" id="A0A7J8DXA7"/>
<organism evidence="2 3">
    <name type="scientific">Rousettus aegyptiacus</name>
    <name type="common">Egyptian fruit bat</name>
    <name type="synonym">Pteropus aegyptiacus</name>
    <dbReference type="NCBI Taxonomy" id="9407"/>
    <lineage>
        <taxon>Eukaryota</taxon>
        <taxon>Metazoa</taxon>
        <taxon>Chordata</taxon>
        <taxon>Craniata</taxon>
        <taxon>Vertebrata</taxon>
        <taxon>Euteleostomi</taxon>
        <taxon>Mammalia</taxon>
        <taxon>Eutheria</taxon>
        <taxon>Laurasiatheria</taxon>
        <taxon>Chiroptera</taxon>
        <taxon>Yinpterochiroptera</taxon>
        <taxon>Pteropodoidea</taxon>
        <taxon>Pteropodidae</taxon>
        <taxon>Rousettinae</taxon>
        <taxon>Rousettus</taxon>
    </lineage>
</organism>
<protein>
    <submittedName>
        <fullName evidence="2">Uncharacterized protein</fullName>
    </submittedName>
</protein>